<feature type="domain" description="CENP-V/GFA" evidence="5">
    <location>
        <begin position="5"/>
        <end position="112"/>
    </location>
</feature>
<keyword evidence="3" id="KW-0862">Zinc</keyword>
<organism evidence="6 7">
    <name type="scientific">Terricaulis silvestris</name>
    <dbReference type="NCBI Taxonomy" id="2686094"/>
    <lineage>
        <taxon>Bacteria</taxon>
        <taxon>Pseudomonadati</taxon>
        <taxon>Pseudomonadota</taxon>
        <taxon>Alphaproteobacteria</taxon>
        <taxon>Caulobacterales</taxon>
        <taxon>Caulobacteraceae</taxon>
        <taxon>Terricaulis</taxon>
    </lineage>
</organism>
<dbReference type="EMBL" id="CP047045">
    <property type="protein sequence ID" value="QGZ96675.1"/>
    <property type="molecule type" value="Genomic_DNA"/>
</dbReference>
<keyword evidence="4" id="KW-0456">Lyase</keyword>
<evidence type="ECO:0000256" key="1">
    <source>
        <dbReference type="ARBA" id="ARBA00005495"/>
    </source>
</evidence>
<sequence length="135" mass="14723">MSKQATGACHCGAIRYAISAKPTNSMICHCKTCRGVSGAPVVAWITVAPEAYAVTQGRPKKYKSSAHVERTFCGACGTQLTYRRTDDDSYIDVTTASLDKPNAFPPTHHSWLAHDLDWVKFGDGLPAFQKSRTDD</sequence>
<gene>
    <name evidence="6" type="ORF">DSM104635_03536</name>
</gene>
<protein>
    <recommendedName>
        <fullName evidence="5">CENP-V/GFA domain-containing protein</fullName>
    </recommendedName>
</protein>
<dbReference type="GO" id="GO:0016846">
    <property type="term" value="F:carbon-sulfur lyase activity"/>
    <property type="evidence" value="ECO:0007669"/>
    <property type="project" value="InterPro"/>
</dbReference>
<evidence type="ECO:0000313" key="7">
    <source>
        <dbReference type="Proteomes" id="UP000431269"/>
    </source>
</evidence>
<dbReference type="Gene3D" id="3.90.1590.10">
    <property type="entry name" value="glutathione-dependent formaldehyde- activating enzyme (gfa)"/>
    <property type="match status" value="1"/>
</dbReference>
<dbReference type="InterPro" id="IPR011057">
    <property type="entry name" value="Mss4-like_sf"/>
</dbReference>
<dbReference type="Proteomes" id="UP000431269">
    <property type="component" value="Chromosome"/>
</dbReference>
<evidence type="ECO:0000256" key="4">
    <source>
        <dbReference type="ARBA" id="ARBA00023239"/>
    </source>
</evidence>
<keyword evidence="7" id="KW-1185">Reference proteome</keyword>
<reference evidence="7" key="1">
    <citation type="submission" date="2019-12" db="EMBL/GenBank/DDBJ databases">
        <title>Complete genome of Terracaulis silvestris 0127_4.</title>
        <authorList>
            <person name="Vieira S."/>
            <person name="Riedel T."/>
            <person name="Sproer C."/>
            <person name="Pascual J."/>
            <person name="Boedeker C."/>
            <person name="Overmann J."/>
        </authorList>
    </citation>
    <scope>NUCLEOTIDE SEQUENCE [LARGE SCALE GENOMIC DNA]</scope>
    <source>
        <strain evidence="7">0127_4</strain>
    </source>
</reference>
<accession>A0A6I6MMG4</accession>
<dbReference type="PANTHER" id="PTHR33337">
    <property type="entry name" value="GFA DOMAIN-CONTAINING PROTEIN"/>
    <property type="match status" value="1"/>
</dbReference>
<dbReference type="KEGG" id="tsv:DSM104635_03536"/>
<dbReference type="GO" id="GO:0046872">
    <property type="term" value="F:metal ion binding"/>
    <property type="evidence" value="ECO:0007669"/>
    <property type="project" value="UniProtKB-KW"/>
</dbReference>
<name>A0A6I6MMG4_9CAUL</name>
<evidence type="ECO:0000259" key="5">
    <source>
        <dbReference type="PROSITE" id="PS51891"/>
    </source>
</evidence>
<dbReference type="AlphaFoldDB" id="A0A6I6MMG4"/>
<evidence type="ECO:0000313" key="6">
    <source>
        <dbReference type="EMBL" id="QGZ96675.1"/>
    </source>
</evidence>
<dbReference type="InterPro" id="IPR006913">
    <property type="entry name" value="CENP-V/GFA"/>
</dbReference>
<dbReference type="PROSITE" id="PS51891">
    <property type="entry name" value="CENP_V_GFA"/>
    <property type="match status" value="1"/>
</dbReference>
<dbReference type="RefSeq" id="WP_158767452.1">
    <property type="nucleotide sequence ID" value="NZ_CP047045.1"/>
</dbReference>
<evidence type="ECO:0000256" key="2">
    <source>
        <dbReference type="ARBA" id="ARBA00022723"/>
    </source>
</evidence>
<dbReference type="Pfam" id="PF04828">
    <property type="entry name" value="GFA"/>
    <property type="match status" value="1"/>
</dbReference>
<comment type="similarity">
    <text evidence="1">Belongs to the Gfa family.</text>
</comment>
<dbReference type="SUPFAM" id="SSF51316">
    <property type="entry name" value="Mss4-like"/>
    <property type="match status" value="1"/>
</dbReference>
<keyword evidence="2" id="KW-0479">Metal-binding</keyword>
<proteinExistence type="inferred from homology"/>
<dbReference type="PANTHER" id="PTHR33337:SF40">
    <property type="entry name" value="CENP-V_GFA DOMAIN-CONTAINING PROTEIN-RELATED"/>
    <property type="match status" value="1"/>
</dbReference>
<evidence type="ECO:0000256" key="3">
    <source>
        <dbReference type="ARBA" id="ARBA00022833"/>
    </source>
</evidence>